<keyword evidence="2" id="KW-0328">Glycosyltransferase</keyword>
<accession>A0ABX2QA81</accession>
<keyword evidence="4" id="KW-0472">Membrane</keyword>
<dbReference type="EMBL" id="JABXYK010000001">
    <property type="protein sequence ID" value="NVP53912.1"/>
    <property type="molecule type" value="Genomic_DNA"/>
</dbReference>
<dbReference type="Pfam" id="PF01697">
    <property type="entry name" value="Glyco_transf_92"/>
    <property type="match status" value="1"/>
</dbReference>
<keyword evidence="3" id="KW-0808">Transferase</keyword>
<comment type="subcellular location">
    <subcellularLocation>
        <location evidence="1">Membrane</location>
    </subcellularLocation>
</comment>
<evidence type="ECO:0000256" key="2">
    <source>
        <dbReference type="ARBA" id="ARBA00022676"/>
    </source>
</evidence>
<evidence type="ECO:0000313" key="6">
    <source>
        <dbReference type="Proteomes" id="UP000659172"/>
    </source>
</evidence>
<keyword evidence="6" id="KW-1185">Reference proteome</keyword>
<comment type="caution">
    <text evidence="5">The sequence shown here is derived from an EMBL/GenBank/DDBJ whole genome shotgun (WGS) entry which is preliminary data.</text>
</comment>
<evidence type="ECO:0000256" key="4">
    <source>
        <dbReference type="ARBA" id="ARBA00023136"/>
    </source>
</evidence>
<gene>
    <name evidence="5" type="ORF">HV823_01465</name>
</gene>
<dbReference type="RefSeq" id="WP_176947968.1">
    <property type="nucleotide sequence ID" value="NZ_JABXYK010000001.1"/>
</dbReference>
<reference evidence="5 6" key="1">
    <citation type="submission" date="2020-06" db="EMBL/GenBank/DDBJ databases">
        <title>Rhizobium sp.nov. isolated from the tomato plant.</title>
        <authorList>
            <person name="Thin K.K."/>
            <person name="Zhang X."/>
            <person name="He S."/>
        </authorList>
    </citation>
    <scope>NUCLEOTIDE SEQUENCE [LARGE SCALE GENOMIC DNA]</scope>
    <source>
        <strain evidence="5 6">DBTS2</strain>
    </source>
</reference>
<dbReference type="Proteomes" id="UP000659172">
    <property type="component" value="Unassembled WGS sequence"/>
</dbReference>
<protein>
    <submittedName>
        <fullName evidence="5">Glycosyltransferase family 92 protein</fullName>
    </submittedName>
</protein>
<evidence type="ECO:0000313" key="5">
    <source>
        <dbReference type="EMBL" id="NVP53912.1"/>
    </source>
</evidence>
<evidence type="ECO:0000256" key="1">
    <source>
        <dbReference type="ARBA" id="ARBA00004370"/>
    </source>
</evidence>
<dbReference type="InterPro" id="IPR008166">
    <property type="entry name" value="Glyco_transf_92"/>
</dbReference>
<organism evidence="5 6">
    <name type="scientific">Mycoplana rhizolycopersici</name>
    <dbReference type="NCBI Taxonomy" id="2746702"/>
    <lineage>
        <taxon>Bacteria</taxon>
        <taxon>Pseudomonadati</taxon>
        <taxon>Pseudomonadota</taxon>
        <taxon>Alphaproteobacteria</taxon>
        <taxon>Hyphomicrobiales</taxon>
        <taxon>Rhizobiaceae</taxon>
        <taxon>Mycoplana</taxon>
    </lineage>
</organism>
<evidence type="ECO:0000256" key="3">
    <source>
        <dbReference type="ARBA" id="ARBA00022679"/>
    </source>
</evidence>
<proteinExistence type="predicted"/>
<name>A0ABX2QA81_9HYPH</name>
<sequence>MMKIDAQLSFVKVAEDCGIVRDAPLPPEFRDKTYNALYDFETLFYDVYRCGKYTVLQGPPLFNFQDHLEETEFYADFTRSGGVFIDRSSGVEFWLKGDRPDITIDGCLGRVTASVQPDLSQVFRKKRVLFTLSKDNDVQWIKDWVQFHVRIHGADAVLLYDNASTSYAARELEAELRRTFPGITVCVVNWNFKFGPRVWRRRDASGNEVRISSKFCQAGALQHARFRFLQKAKSVLNCDIDELVLPSGAGGSVFRAAETSLLGAVHFRGRWIGDAGAGRGEQVPRHADFASYDAGDKVGCPQKWAVVPWRCTRAMTWSAHRVKGLENYFTRSSRVAYGHFSEITTNWKYNRTAKKAPADISRYQLDDALLRAMRTAGLHGALLPA</sequence>